<dbReference type="EMBL" id="AP026798">
    <property type="protein sequence ID" value="BDR53167.1"/>
    <property type="molecule type" value="Genomic_DNA"/>
</dbReference>
<sequence length="194" mass="20904">MTHITIILESMTQHKDSNADDKPQHDPPSSKGENEQDDPDWQEFLQAHSDDLGDVESSGAARKFERHARREQKKAALKASDLDQSAFVGSGTGAGRGPRDFSTSWLDVDSVMDQGSDFRPPQPHLGHLSGGLLLLWVLTLVGLVGLVAALFLPHLPGFLGPLCALATLIGIAGLISSRPDFRHSRNPGDDGARV</sequence>
<keyword evidence="2" id="KW-0472">Membrane</keyword>
<evidence type="ECO:0008006" key="5">
    <source>
        <dbReference type="Google" id="ProtNLM"/>
    </source>
</evidence>
<evidence type="ECO:0000256" key="1">
    <source>
        <dbReference type="SAM" id="MobiDB-lite"/>
    </source>
</evidence>
<evidence type="ECO:0000256" key="2">
    <source>
        <dbReference type="SAM" id="Phobius"/>
    </source>
</evidence>
<dbReference type="Proteomes" id="UP001321766">
    <property type="component" value="Chromosome"/>
</dbReference>
<gene>
    <name evidence="3" type="ORF">KIM372_10740</name>
</gene>
<organism evidence="3 4">
    <name type="scientific">Bombiscardovia nodaiensis</name>
    <dbReference type="NCBI Taxonomy" id="2932181"/>
    <lineage>
        <taxon>Bacteria</taxon>
        <taxon>Bacillati</taxon>
        <taxon>Actinomycetota</taxon>
        <taxon>Actinomycetes</taxon>
        <taxon>Bifidobacteriales</taxon>
        <taxon>Bifidobacteriaceae</taxon>
        <taxon>Bombiscardovia</taxon>
    </lineage>
</organism>
<protein>
    <recommendedName>
        <fullName evidence="5">Membrane associated protein</fullName>
    </recommendedName>
</protein>
<feature type="transmembrane region" description="Helical" evidence="2">
    <location>
        <begin position="158"/>
        <end position="175"/>
    </location>
</feature>
<accession>A0ABN6SD81</accession>
<feature type="compositionally biased region" description="Basic residues" evidence="1">
    <location>
        <begin position="64"/>
        <end position="76"/>
    </location>
</feature>
<keyword evidence="2" id="KW-0812">Transmembrane</keyword>
<feature type="compositionally biased region" description="Basic and acidic residues" evidence="1">
    <location>
        <begin position="12"/>
        <end position="25"/>
    </location>
</feature>
<feature type="region of interest" description="Disordered" evidence="1">
    <location>
        <begin position="1"/>
        <end position="77"/>
    </location>
</feature>
<evidence type="ECO:0000313" key="4">
    <source>
        <dbReference type="Proteomes" id="UP001321766"/>
    </source>
</evidence>
<evidence type="ECO:0000313" key="3">
    <source>
        <dbReference type="EMBL" id="BDR53167.1"/>
    </source>
</evidence>
<keyword evidence="4" id="KW-1185">Reference proteome</keyword>
<feature type="transmembrane region" description="Helical" evidence="2">
    <location>
        <begin position="132"/>
        <end position="152"/>
    </location>
</feature>
<name>A0ABN6SD81_9BIFI</name>
<keyword evidence="2" id="KW-1133">Transmembrane helix</keyword>
<reference evidence="3 4" key="1">
    <citation type="journal article" date="2023" name="Microbiol. Spectr.">
        <title>Symbiosis of Carpenter Bees with Uncharacterized Lactic Acid Bacteria Showing NAD Auxotrophy.</title>
        <authorList>
            <person name="Kawasaki S."/>
            <person name="Ozawa K."/>
            <person name="Mori T."/>
            <person name="Yamamoto A."/>
            <person name="Ito M."/>
            <person name="Ohkuma M."/>
            <person name="Sakamoto M."/>
            <person name="Matsutani M."/>
        </authorList>
    </citation>
    <scope>NUCLEOTIDE SEQUENCE [LARGE SCALE GENOMIC DNA]</scope>
    <source>
        <strain evidence="3 4">Kim37-2</strain>
    </source>
</reference>
<proteinExistence type="predicted"/>